<dbReference type="EMBL" id="CYGY02000013">
    <property type="protein sequence ID" value="SIT37753.1"/>
    <property type="molecule type" value="Genomic_DNA"/>
</dbReference>
<protein>
    <submittedName>
        <fullName evidence="1">Uncharacterized protein</fullName>
    </submittedName>
</protein>
<dbReference type="AlphaFoldDB" id="A0A1N7RRM4"/>
<gene>
    <name evidence="1" type="ORF">BN2476_130084</name>
</gene>
<name>A0A1N7RRM4_9BURK</name>
<proteinExistence type="predicted"/>
<reference evidence="1" key="1">
    <citation type="submission" date="2016-12" db="EMBL/GenBank/DDBJ databases">
        <authorList>
            <person name="Moulin L."/>
        </authorList>
    </citation>
    <scope>NUCLEOTIDE SEQUENCE [LARGE SCALE GENOMIC DNA]</scope>
    <source>
        <strain evidence="1">STM 7183</strain>
    </source>
</reference>
<comment type="caution">
    <text evidence="1">The sequence shown here is derived from an EMBL/GenBank/DDBJ whole genome shotgun (WGS) entry which is preliminary data.</text>
</comment>
<evidence type="ECO:0000313" key="1">
    <source>
        <dbReference type="EMBL" id="SIT37753.1"/>
    </source>
</evidence>
<accession>A0A1N7RRM4</accession>
<sequence>MLHFIIRSLWKSDWMLMLKRSTRYFDGVVPACSAYLSMMSPIARIISPCMRIAVFGSMPAVPPIIGQLPIIPFIPIMPPIIEPCSYSRPCWVAFDELAVPAARATVPVAAKTTEAMTTRINFAFIHVSPASNISR</sequence>
<dbReference type="Proteomes" id="UP000195569">
    <property type="component" value="Unassembled WGS sequence"/>
</dbReference>
<organism evidence="1 2">
    <name type="scientific">Paraburkholderia piptadeniae</name>
    <dbReference type="NCBI Taxonomy" id="1701573"/>
    <lineage>
        <taxon>Bacteria</taxon>
        <taxon>Pseudomonadati</taxon>
        <taxon>Pseudomonadota</taxon>
        <taxon>Betaproteobacteria</taxon>
        <taxon>Burkholderiales</taxon>
        <taxon>Burkholderiaceae</taxon>
        <taxon>Paraburkholderia</taxon>
    </lineage>
</organism>
<evidence type="ECO:0000313" key="2">
    <source>
        <dbReference type="Proteomes" id="UP000195569"/>
    </source>
</evidence>
<keyword evidence="2" id="KW-1185">Reference proteome</keyword>